<keyword evidence="4 6" id="KW-1133">Transmembrane helix</keyword>
<reference evidence="9" key="1">
    <citation type="submission" date="2025-08" db="UniProtKB">
        <authorList>
            <consortium name="RefSeq"/>
        </authorList>
    </citation>
    <scope>IDENTIFICATION</scope>
    <source>
        <tissue evidence="9">Gonads</tissue>
    </source>
</reference>
<dbReference type="GeneID" id="106163406"/>
<evidence type="ECO:0000259" key="7">
    <source>
        <dbReference type="PROSITE" id="PS50850"/>
    </source>
</evidence>
<dbReference type="GO" id="GO:0016020">
    <property type="term" value="C:membrane"/>
    <property type="evidence" value="ECO:0007669"/>
    <property type="project" value="UniProtKB-SubCell"/>
</dbReference>
<organism evidence="8 9">
    <name type="scientific">Lingula anatina</name>
    <name type="common">Brachiopod</name>
    <name type="synonym">Lingula unguis</name>
    <dbReference type="NCBI Taxonomy" id="7574"/>
    <lineage>
        <taxon>Eukaryota</taxon>
        <taxon>Metazoa</taxon>
        <taxon>Spiralia</taxon>
        <taxon>Lophotrochozoa</taxon>
        <taxon>Brachiopoda</taxon>
        <taxon>Linguliformea</taxon>
        <taxon>Lingulata</taxon>
        <taxon>Lingulida</taxon>
        <taxon>Linguloidea</taxon>
        <taxon>Lingulidae</taxon>
        <taxon>Lingula</taxon>
    </lineage>
</organism>
<dbReference type="InterPro" id="IPR036259">
    <property type="entry name" value="MFS_trans_sf"/>
</dbReference>
<dbReference type="AlphaFoldDB" id="A0A1S3IG35"/>
<evidence type="ECO:0000256" key="5">
    <source>
        <dbReference type="ARBA" id="ARBA00023136"/>
    </source>
</evidence>
<dbReference type="PANTHER" id="PTHR43385:SF1">
    <property type="entry name" value="RIBOFLAVIN TRANSPORTER RIBJ"/>
    <property type="match status" value="1"/>
</dbReference>
<evidence type="ECO:0000313" key="9">
    <source>
        <dbReference type="RefSeq" id="XP_013396434.1"/>
    </source>
</evidence>
<protein>
    <submittedName>
        <fullName evidence="9">Monocarboxylate transporter 13-like</fullName>
    </submittedName>
</protein>
<evidence type="ECO:0000256" key="1">
    <source>
        <dbReference type="ARBA" id="ARBA00004141"/>
    </source>
</evidence>
<evidence type="ECO:0000313" key="8">
    <source>
        <dbReference type="Proteomes" id="UP000085678"/>
    </source>
</evidence>
<keyword evidence="8" id="KW-1185">Reference proteome</keyword>
<keyword evidence="3 6" id="KW-0812">Transmembrane</keyword>
<feature type="transmembrane region" description="Helical" evidence="6">
    <location>
        <begin position="21"/>
        <end position="41"/>
    </location>
</feature>
<evidence type="ECO:0000256" key="6">
    <source>
        <dbReference type="SAM" id="Phobius"/>
    </source>
</evidence>
<dbReference type="Proteomes" id="UP000085678">
    <property type="component" value="Unplaced"/>
</dbReference>
<dbReference type="GO" id="GO:0022857">
    <property type="term" value="F:transmembrane transporter activity"/>
    <property type="evidence" value="ECO:0007669"/>
    <property type="project" value="InterPro"/>
</dbReference>
<feature type="transmembrane region" description="Helical" evidence="6">
    <location>
        <begin position="80"/>
        <end position="100"/>
    </location>
</feature>
<dbReference type="InterPro" id="IPR052983">
    <property type="entry name" value="MFS_Riboflavin_Transporter"/>
</dbReference>
<dbReference type="InterPro" id="IPR020846">
    <property type="entry name" value="MFS_dom"/>
</dbReference>
<feature type="transmembrane region" description="Helical" evidence="6">
    <location>
        <begin position="47"/>
        <end position="68"/>
    </location>
</feature>
<accession>A0A1S3IG35</accession>
<name>A0A1S3IG35_LINAN</name>
<gene>
    <name evidence="9" type="primary">LOC106163406</name>
</gene>
<evidence type="ECO:0000256" key="2">
    <source>
        <dbReference type="ARBA" id="ARBA00022448"/>
    </source>
</evidence>
<feature type="domain" description="Major facilitator superfamily (MFS) profile" evidence="7">
    <location>
        <begin position="1"/>
        <end position="151"/>
    </location>
</feature>
<sequence length="151" mass="16334">MGMIGQMFFSWVGDYLKGNLLLANLVAAALLAINNIIAAYSTSLTGAFIYSTVSGLAFGPFHAGYFAVTNEIMEGENVRSLFLTMRFSKGIGATSGPYLAGYIRDVTGSYSAVFLTIAPCFGVFVLAAASVIFIKKWRDLQSIELMKQRNT</sequence>
<evidence type="ECO:0000256" key="4">
    <source>
        <dbReference type="ARBA" id="ARBA00022989"/>
    </source>
</evidence>
<dbReference type="Gene3D" id="1.20.1250.20">
    <property type="entry name" value="MFS general substrate transporter like domains"/>
    <property type="match status" value="1"/>
</dbReference>
<dbReference type="PROSITE" id="PS50850">
    <property type="entry name" value="MFS"/>
    <property type="match status" value="1"/>
</dbReference>
<dbReference type="KEGG" id="lak:106163406"/>
<evidence type="ECO:0000256" key="3">
    <source>
        <dbReference type="ARBA" id="ARBA00022692"/>
    </source>
</evidence>
<comment type="subcellular location">
    <subcellularLocation>
        <location evidence="1">Membrane</location>
        <topology evidence="1">Multi-pass membrane protein</topology>
    </subcellularLocation>
</comment>
<dbReference type="RefSeq" id="XP_013396434.1">
    <property type="nucleotide sequence ID" value="XM_013540980.2"/>
</dbReference>
<keyword evidence="2" id="KW-0813">Transport</keyword>
<proteinExistence type="predicted"/>
<dbReference type="PANTHER" id="PTHR43385">
    <property type="entry name" value="RIBOFLAVIN TRANSPORTER RIBJ"/>
    <property type="match status" value="1"/>
</dbReference>
<dbReference type="SUPFAM" id="SSF103473">
    <property type="entry name" value="MFS general substrate transporter"/>
    <property type="match status" value="1"/>
</dbReference>
<keyword evidence="5 6" id="KW-0472">Membrane</keyword>
<feature type="transmembrane region" description="Helical" evidence="6">
    <location>
        <begin position="112"/>
        <end position="134"/>
    </location>
</feature>
<dbReference type="InParanoid" id="A0A1S3IG35"/>